<accession>G4T6B4</accession>
<gene>
    <name evidence="5" type="ORF">PIIN_00597</name>
</gene>
<evidence type="ECO:0000256" key="3">
    <source>
        <dbReference type="ARBA" id="ARBA00023002"/>
    </source>
</evidence>
<dbReference type="Gene3D" id="3.20.20.100">
    <property type="entry name" value="NADP-dependent oxidoreductase domain"/>
    <property type="match status" value="1"/>
</dbReference>
<feature type="domain" description="NADP-dependent oxidoreductase" evidence="4">
    <location>
        <begin position="33"/>
        <end position="339"/>
    </location>
</feature>
<dbReference type="Pfam" id="PF00248">
    <property type="entry name" value="Aldo_ket_red"/>
    <property type="match status" value="1"/>
</dbReference>
<dbReference type="AlphaFoldDB" id="G4T6B4"/>
<dbReference type="InParanoid" id="G4T6B4"/>
<dbReference type="HOGENOM" id="CLU_023205_2_0_1"/>
<protein>
    <submittedName>
        <fullName evidence="5">Probable potassium channel beta subunit protein</fullName>
    </submittedName>
</protein>
<keyword evidence="2" id="KW-0521">NADP</keyword>
<keyword evidence="5" id="KW-0406">Ion transport</keyword>
<keyword evidence="5" id="KW-0813">Transport</keyword>
<dbReference type="OrthoDB" id="1720422at2759"/>
<keyword evidence="3" id="KW-0560">Oxidoreductase</keyword>
<dbReference type="PANTHER" id="PTHR43150">
    <property type="entry name" value="HYPERKINETIC, ISOFORM M"/>
    <property type="match status" value="1"/>
</dbReference>
<dbReference type="InterPro" id="IPR036812">
    <property type="entry name" value="NAD(P)_OxRdtase_dom_sf"/>
</dbReference>
<dbReference type="GO" id="GO:0016491">
    <property type="term" value="F:oxidoreductase activity"/>
    <property type="evidence" value="ECO:0007669"/>
    <property type="project" value="UniProtKB-KW"/>
</dbReference>
<dbReference type="GO" id="GO:0034220">
    <property type="term" value="P:monoatomic ion transmembrane transport"/>
    <property type="evidence" value="ECO:0007669"/>
    <property type="project" value="UniProtKB-KW"/>
</dbReference>
<proteinExistence type="inferred from homology"/>
<evidence type="ECO:0000256" key="1">
    <source>
        <dbReference type="ARBA" id="ARBA00006515"/>
    </source>
</evidence>
<evidence type="ECO:0000259" key="4">
    <source>
        <dbReference type="Pfam" id="PF00248"/>
    </source>
</evidence>
<dbReference type="SUPFAM" id="SSF51430">
    <property type="entry name" value="NAD(P)-linked oxidoreductase"/>
    <property type="match status" value="1"/>
</dbReference>
<comment type="similarity">
    <text evidence="1">Belongs to the shaker potassium channel beta subunit family.</text>
</comment>
<name>G4T6B4_SERID</name>
<dbReference type="InterPro" id="IPR005399">
    <property type="entry name" value="K_chnl_volt-dep_bsu_KCNAB-rel"/>
</dbReference>
<dbReference type="PANTHER" id="PTHR43150:SF2">
    <property type="entry name" value="HYPERKINETIC, ISOFORM M"/>
    <property type="match status" value="1"/>
</dbReference>
<dbReference type="STRING" id="1109443.G4T6B4"/>
<comment type="caution">
    <text evidence="5">The sequence shown here is derived from an EMBL/GenBank/DDBJ whole genome shotgun (WGS) entry which is preliminary data.</text>
</comment>
<dbReference type="InterPro" id="IPR023210">
    <property type="entry name" value="NADP_OxRdtase_dom"/>
</dbReference>
<dbReference type="Proteomes" id="UP000007148">
    <property type="component" value="Unassembled WGS sequence"/>
</dbReference>
<dbReference type="FunCoup" id="G4T6B4">
    <property type="interactions" value="14"/>
</dbReference>
<keyword evidence="6" id="KW-1185">Reference proteome</keyword>
<evidence type="ECO:0000313" key="5">
    <source>
        <dbReference type="EMBL" id="CCA66835.1"/>
    </source>
</evidence>
<dbReference type="OMA" id="YLPWSPL"/>
<keyword evidence="5" id="KW-0407">Ion channel</keyword>
<sequence>MTSHNNEDFFEFKMNPKMEYRRLGPSGLRVSALSLGGWLTLGGTVKGDPVKEIVKKAWENGINFIDTAEAYAQGNSEREIGRVLKELKIRRSDLVLSTKVFFGVRKGPNATGLSRKHIIEGLHESLERLQTPYVDIYFAHRPDPTVPMEEVVRAFNYCINAGLAHYWATSEWSAREIEEAFHVADKLGLVGPIAEQAQHNLLHRERPEVEYAPIYAKYGIKTTVWSALASGKLTGKYNDGIPKDSRFANHSEFFKDTVAKLESPEGKAELDKIRALTKYAREELNTGIIPLSLAYIAAMPNTGTIILGASKPEQLDEQFEALDLIPRITEEVREKVEAILDNKPKEPRSMRP</sequence>
<evidence type="ECO:0000313" key="6">
    <source>
        <dbReference type="Proteomes" id="UP000007148"/>
    </source>
</evidence>
<dbReference type="eggNOG" id="KOG1575">
    <property type="taxonomic scope" value="Eukaryota"/>
</dbReference>
<dbReference type="EMBL" id="CAFZ01000006">
    <property type="protein sequence ID" value="CCA66835.1"/>
    <property type="molecule type" value="Genomic_DNA"/>
</dbReference>
<reference evidence="5 6" key="1">
    <citation type="journal article" date="2011" name="PLoS Pathog.">
        <title>Endophytic Life Strategies Decoded by Genome and Transcriptome Analyses of the Mutualistic Root Symbiont Piriformospora indica.</title>
        <authorList>
            <person name="Zuccaro A."/>
            <person name="Lahrmann U."/>
            <person name="Guldener U."/>
            <person name="Langen G."/>
            <person name="Pfiffi S."/>
            <person name="Biedenkopf D."/>
            <person name="Wong P."/>
            <person name="Samans B."/>
            <person name="Grimm C."/>
            <person name="Basiewicz M."/>
            <person name="Murat C."/>
            <person name="Martin F."/>
            <person name="Kogel K.H."/>
        </authorList>
    </citation>
    <scope>NUCLEOTIDE SEQUENCE [LARGE SCALE GENOMIC DNA]</scope>
    <source>
        <strain evidence="5 6">DSM 11827</strain>
    </source>
</reference>
<organism evidence="5 6">
    <name type="scientific">Serendipita indica (strain DSM 11827)</name>
    <name type="common">Root endophyte fungus</name>
    <name type="synonym">Piriformospora indica</name>
    <dbReference type="NCBI Taxonomy" id="1109443"/>
    <lineage>
        <taxon>Eukaryota</taxon>
        <taxon>Fungi</taxon>
        <taxon>Dikarya</taxon>
        <taxon>Basidiomycota</taxon>
        <taxon>Agaricomycotina</taxon>
        <taxon>Agaricomycetes</taxon>
        <taxon>Sebacinales</taxon>
        <taxon>Serendipitaceae</taxon>
        <taxon>Serendipita</taxon>
    </lineage>
</organism>
<evidence type="ECO:0000256" key="2">
    <source>
        <dbReference type="ARBA" id="ARBA00022857"/>
    </source>
</evidence>